<gene>
    <name evidence="1" type="ORF">M9458_011190</name>
</gene>
<proteinExistence type="predicted"/>
<dbReference type="EMBL" id="JAMKFB020000005">
    <property type="protein sequence ID" value="KAL0192894.1"/>
    <property type="molecule type" value="Genomic_DNA"/>
</dbReference>
<evidence type="ECO:0008006" key="3">
    <source>
        <dbReference type="Google" id="ProtNLM"/>
    </source>
</evidence>
<dbReference type="PANTHER" id="PTHR46682:SF1">
    <property type="entry name" value="ADHESION G-PROTEIN COUPLED RECEPTOR V1"/>
    <property type="match status" value="1"/>
</dbReference>
<dbReference type="InterPro" id="IPR026919">
    <property type="entry name" value="ADGRV1"/>
</dbReference>
<dbReference type="Proteomes" id="UP001529510">
    <property type="component" value="Unassembled WGS sequence"/>
</dbReference>
<reference evidence="1 2" key="1">
    <citation type="submission" date="2024-05" db="EMBL/GenBank/DDBJ databases">
        <title>Genome sequencing and assembly of Indian major carp, Cirrhinus mrigala (Hamilton, 1822).</title>
        <authorList>
            <person name="Mohindra V."/>
            <person name="Chowdhury L.M."/>
            <person name="Lal K."/>
            <person name="Jena J.K."/>
        </authorList>
    </citation>
    <scope>NUCLEOTIDE SEQUENCE [LARGE SCALE GENOMIC DNA]</scope>
    <source>
        <strain evidence="1">CM1030</strain>
        <tissue evidence="1">Blood</tissue>
    </source>
</reference>
<feature type="non-terminal residue" evidence="1">
    <location>
        <position position="1"/>
    </location>
</feature>
<dbReference type="PANTHER" id="PTHR46682">
    <property type="entry name" value="ADHESION G-PROTEIN COUPLED RECEPTOR V1"/>
    <property type="match status" value="1"/>
</dbReference>
<accession>A0ABD0R3B6</accession>
<evidence type="ECO:0000313" key="2">
    <source>
        <dbReference type="Proteomes" id="UP001529510"/>
    </source>
</evidence>
<keyword evidence="2" id="KW-1185">Reference proteome</keyword>
<protein>
    <recommendedName>
        <fullName evidence="3">LamG domain-containing protein</fullName>
    </recommendedName>
</protein>
<sequence length="249" mass="26909">GYPGEGGKLAEKNLSASVLIPFNDDPFGVFAISPESLEREVAEDVLSVSDMLDVTSFTILRQQGTFGDVRVAWEILSGAFPHGLPPMEDLILMASFPQAVELRPHARRRHAGTDAFFFSGLPGAYGSISADTHLQVPQNLANFTLSVWLMPRPNTDGFIVSKGSGNGTIYYGVQVQTNESHVTVMLHYTTIGSNSTQVARATAKKFVEDNTWVHIVITVEDGIIEFYLDGSPIPGGIKSLKGEAIVNGK</sequence>
<name>A0ABD0R3B6_CIRMR</name>
<dbReference type="Pfam" id="PF13385">
    <property type="entry name" value="Laminin_G_3"/>
    <property type="match status" value="1"/>
</dbReference>
<dbReference type="InterPro" id="IPR013320">
    <property type="entry name" value="ConA-like_dom_sf"/>
</dbReference>
<dbReference type="AlphaFoldDB" id="A0ABD0R3B6"/>
<dbReference type="SUPFAM" id="SSF49899">
    <property type="entry name" value="Concanavalin A-like lectins/glucanases"/>
    <property type="match status" value="1"/>
</dbReference>
<comment type="caution">
    <text evidence="1">The sequence shown here is derived from an EMBL/GenBank/DDBJ whole genome shotgun (WGS) entry which is preliminary data.</text>
</comment>
<evidence type="ECO:0000313" key="1">
    <source>
        <dbReference type="EMBL" id="KAL0192894.1"/>
    </source>
</evidence>
<organism evidence="1 2">
    <name type="scientific">Cirrhinus mrigala</name>
    <name type="common">Mrigala</name>
    <dbReference type="NCBI Taxonomy" id="683832"/>
    <lineage>
        <taxon>Eukaryota</taxon>
        <taxon>Metazoa</taxon>
        <taxon>Chordata</taxon>
        <taxon>Craniata</taxon>
        <taxon>Vertebrata</taxon>
        <taxon>Euteleostomi</taxon>
        <taxon>Actinopterygii</taxon>
        <taxon>Neopterygii</taxon>
        <taxon>Teleostei</taxon>
        <taxon>Ostariophysi</taxon>
        <taxon>Cypriniformes</taxon>
        <taxon>Cyprinidae</taxon>
        <taxon>Labeoninae</taxon>
        <taxon>Labeonini</taxon>
        <taxon>Cirrhinus</taxon>
    </lineage>
</organism>
<dbReference type="Gene3D" id="2.60.120.200">
    <property type="match status" value="1"/>
</dbReference>